<gene>
    <name evidence="1" type="ORF">COT97_04430</name>
</gene>
<dbReference type="AlphaFoldDB" id="A0A2H0V437"/>
<sequence>MKRLGFILWLVFVTGGFMLLSIVFDACVSEDINVNPSLPIYDDIVESNEEPQSQISLTEGETNVVYDKPFGLSFVVPSVMKALHLDGQADQSRWLIQLQYEPGEKYAQEFYQMEPEVLMTNYSFDNESDAIDFIDSRCESDELKIVQGKVFKVCYFPGMVPQVDWFYQETNFVYMILLKSYPTMFGDQEIKQMVDDSIEELVFSVNINQEGQGESK</sequence>
<proteinExistence type="predicted"/>
<evidence type="ECO:0000313" key="1">
    <source>
        <dbReference type="EMBL" id="PIR93843.1"/>
    </source>
</evidence>
<evidence type="ECO:0000313" key="2">
    <source>
        <dbReference type="Proteomes" id="UP000229901"/>
    </source>
</evidence>
<reference evidence="2" key="1">
    <citation type="submission" date="2017-09" db="EMBL/GenBank/DDBJ databases">
        <title>Depth-based differentiation of microbial function through sediment-hosted aquifers and enrichment of novel symbionts in the deep terrestrial subsurface.</title>
        <authorList>
            <person name="Probst A.J."/>
            <person name="Ladd B."/>
            <person name="Jarett J.K."/>
            <person name="Geller-Mcgrath D.E."/>
            <person name="Sieber C.M.K."/>
            <person name="Emerson J.B."/>
            <person name="Anantharaman K."/>
            <person name="Thomas B.C."/>
            <person name="Malmstrom R."/>
            <person name="Stieglmeier M."/>
            <person name="Klingl A."/>
            <person name="Woyke T."/>
            <person name="Ryan C.M."/>
            <person name="Banfield J.F."/>
        </authorList>
    </citation>
    <scope>NUCLEOTIDE SEQUENCE [LARGE SCALE GENOMIC DNA]</scope>
</reference>
<organism evidence="1 2">
    <name type="scientific">Candidatus Falkowbacteria bacterium CG10_big_fil_rev_8_21_14_0_10_39_11</name>
    <dbReference type="NCBI Taxonomy" id="1974565"/>
    <lineage>
        <taxon>Bacteria</taxon>
        <taxon>Candidatus Falkowiibacteriota</taxon>
    </lineage>
</organism>
<name>A0A2H0V437_9BACT</name>
<dbReference type="EMBL" id="PFAP01000034">
    <property type="protein sequence ID" value="PIR93843.1"/>
    <property type="molecule type" value="Genomic_DNA"/>
</dbReference>
<comment type="caution">
    <text evidence="1">The sequence shown here is derived from an EMBL/GenBank/DDBJ whole genome shotgun (WGS) entry which is preliminary data.</text>
</comment>
<protein>
    <submittedName>
        <fullName evidence="1">Uncharacterized protein</fullName>
    </submittedName>
</protein>
<dbReference type="Proteomes" id="UP000229901">
    <property type="component" value="Unassembled WGS sequence"/>
</dbReference>
<accession>A0A2H0V437</accession>